<dbReference type="AlphaFoldDB" id="A0A7H1PRN7"/>
<feature type="domain" description="PDZ" evidence="2">
    <location>
        <begin position="51"/>
        <end position="103"/>
    </location>
</feature>
<reference evidence="3 4" key="1">
    <citation type="submission" date="2020-04" db="EMBL/GenBank/DDBJ databases">
        <title>Characterization and engineering of Streptomyces griseofuscus DSM40191 as a potential heterologous host for expression of BGCs.</title>
        <authorList>
            <person name="Gren T."/>
            <person name="Whitford C.M."/>
            <person name="Mohite O.S."/>
            <person name="Joergensen T.S."/>
            <person name="Nielsen J.B."/>
            <person name="Lee S.Y."/>
            <person name="Weber T."/>
        </authorList>
    </citation>
    <scope>NUCLEOTIDE SEQUENCE [LARGE SCALE GENOMIC DNA]</scope>
    <source>
        <strain evidence="3 4">DSM 40191</strain>
    </source>
</reference>
<gene>
    <name evidence="3" type="ORF">HEP81_00380</name>
</gene>
<dbReference type="Gene3D" id="2.30.42.10">
    <property type="match status" value="1"/>
</dbReference>
<evidence type="ECO:0000313" key="3">
    <source>
        <dbReference type="EMBL" id="QNT90717.1"/>
    </source>
</evidence>
<dbReference type="Proteomes" id="UP000516422">
    <property type="component" value="Chromosome"/>
</dbReference>
<dbReference type="Pfam" id="PF13180">
    <property type="entry name" value="PDZ_2"/>
    <property type="match status" value="1"/>
</dbReference>
<dbReference type="InterPro" id="IPR001478">
    <property type="entry name" value="PDZ"/>
</dbReference>
<proteinExistence type="predicted"/>
<dbReference type="PROSITE" id="PS50106">
    <property type="entry name" value="PDZ"/>
    <property type="match status" value="1"/>
</dbReference>
<accession>A0A7H1PRN7</accession>
<evidence type="ECO:0000313" key="4">
    <source>
        <dbReference type="Proteomes" id="UP000516422"/>
    </source>
</evidence>
<dbReference type="KEGG" id="sgf:HEP81_00380"/>
<evidence type="ECO:0000256" key="1">
    <source>
        <dbReference type="SAM" id="MobiDB-lite"/>
    </source>
</evidence>
<name>A0A7H1PRN7_9ACTN</name>
<dbReference type="InterPro" id="IPR036034">
    <property type="entry name" value="PDZ_sf"/>
</dbReference>
<dbReference type="SUPFAM" id="SSF50156">
    <property type="entry name" value="PDZ domain-like"/>
    <property type="match status" value="1"/>
</dbReference>
<evidence type="ECO:0000259" key="2">
    <source>
        <dbReference type="PROSITE" id="PS50106"/>
    </source>
</evidence>
<protein>
    <recommendedName>
        <fullName evidence="2">PDZ domain-containing protein</fullName>
    </recommendedName>
</protein>
<organism evidence="3 4">
    <name type="scientific">Streptomyces griseofuscus</name>
    <dbReference type="NCBI Taxonomy" id="146922"/>
    <lineage>
        <taxon>Bacteria</taxon>
        <taxon>Bacillati</taxon>
        <taxon>Actinomycetota</taxon>
        <taxon>Actinomycetes</taxon>
        <taxon>Kitasatosporales</taxon>
        <taxon>Streptomycetaceae</taxon>
        <taxon>Streptomyces</taxon>
    </lineage>
</organism>
<feature type="region of interest" description="Disordered" evidence="1">
    <location>
        <begin position="1"/>
        <end position="62"/>
    </location>
</feature>
<sequence length="122" mass="12348">MRASAGRGVHCGISGRRRTASGDVSGAFFVPGHAADPEPPAVTTPGAAHPVRTGSPTQAGGLRAGDRMFAVDGNLVPDARVAVAALRSRRPGSTVVLTVGRGNGRLHLSVRPATGLPRSAPR</sequence>
<dbReference type="EMBL" id="CP051006">
    <property type="protein sequence ID" value="QNT90717.1"/>
    <property type="molecule type" value="Genomic_DNA"/>
</dbReference>